<evidence type="ECO:0000313" key="8">
    <source>
        <dbReference type="Proteomes" id="UP000198555"/>
    </source>
</evidence>
<sequence>MDKLTKEQRQKNMQANKSSGTKSELLLAKNLTIFEQRNREDFLNCSLIEHTIQINEKYFI</sequence>
<dbReference type="GO" id="GO:0016787">
    <property type="term" value="F:hydrolase activity"/>
    <property type="evidence" value="ECO:0007669"/>
    <property type="project" value="UniProtKB-KW"/>
</dbReference>
<feature type="compositionally biased region" description="Polar residues" evidence="6">
    <location>
        <begin position="11"/>
        <end position="21"/>
    </location>
</feature>
<keyword evidence="8" id="KW-1185">Reference proteome</keyword>
<evidence type="ECO:0000256" key="4">
    <source>
        <dbReference type="ARBA" id="ARBA00022801"/>
    </source>
</evidence>
<organism evidence="7 8">
    <name type="scientific">Epilithonimonas hominis</name>
    <dbReference type="NCBI Taxonomy" id="420404"/>
    <lineage>
        <taxon>Bacteria</taxon>
        <taxon>Pseudomonadati</taxon>
        <taxon>Bacteroidota</taxon>
        <taxon>Flavobacteriia</taxon>
        <taxon>Flavobacteriales</taxon>
        <taxon>Weeksellaceae</taxon>
        <taxon>Chryseobacterium group</taxon>
        <taxon>Epilithonimonas</taxon>
    </lineage>
</organism>
<dbReference type="AlphaFoldDB" id="A0A1H6JH15"/>
<keyword evidence="5" id="KW-0234">DNA repair</keyword>
<dbReference type="InterPro" id="IPR004603">
    <property type="entry name" value="DNA_mismatch_endonuc_vsr"/>
</dbReference>
<accession>A0A1H6JH15</accession>
<gene>
    <name evidence="7" type="ORF">SAMN05421793_11346</name>
</gene>
<dbReference type="Proteomes" id="UP000198555">
    <property type="component" value="Unassembled WGS sequence"/>
</dbReference>
<evidence type="ECO:0000256" key="1">
    <source>
        <dbReference type="ARBA" id="ARBA00022722"/>
    </source>
</evidence>
<name>A0A1H6JH15_9FLAO</name>
<dbReference type="GO" id="GO:0004519">
    <property type="term" value="F:endonuclease activity"/>
    <property type="evidence" value="ECO:0007669"/>
    <property type="project" value="UniProtKB-KW"/>
</dbReference>
<dbReference type="RefSeq" id="WP_089769496.1">
    <property type="nucleotide sequence ID" value="NZ_FNWX01000013.1"/>
</dbReference>
<evidence type="ECO:0000256" key="5">
    <source>
        <dbReference type="ARBA" id="ARBA00023204"/>
    </source>
</evidence>
<protein>
    <submittedName>
        <fullName evidence="7">DNA mismatch endonuclease Vsr</fullName>
    </submittedName>
</protein>
<evidence type="ECO:0000256" key="3">
    <source>
        <dbReference type="ARBA" id="ARBA00022763"/>
    </source>
</evidence>
<evidence type="ECO:0000313" key="7">
    <source>
        <dbReference type="EMBL" id="SEH58382.1"/>
    </source>
</evidence>
<reference evidence="8" key="1">
    <citation type="submission" date="2016-10" db="EMBL/GenBank/DDBJ databases">
        <authorList>
            <person name="Varghese N."/>
            <person name="Submissions S."/>
        </authorList>
    </citation>
    <scope>NUCLEOTIDE SEQUENCE [LARGE SCALE GENOMIC DNA]</scope>
    <source>
        <strain evidence="8">DSM 19326</strain>
    </source>
</reference>
<feature type="compositionally biased region" description="Basic and acidic residues" evidence="6">
    <location>
        <begin position="1"/>
        <end position="10"/>
    </location>
</feature>
<evidence type="ECO:0000256" key="6">
    <source>
        <dbReference type="SAM" id="MobiDB-lite"/>
    </source>
</evidence>
<dbReference type="Pfam" id="PF03852">
    <property type="entry name" value="Vsr"/>
    <property type="match status" value="1"/>
</dbReference>
<keyword evidence="1" id="KW-0540">Nuclease</keyword>
<dbReference type="STRING" id="420404.SAMN05421793_11346"/>
<dbReference type="EMBL" id="FNWX01000013">
    <property type="protein sequence ID" value="SEH58382.1"/>
    <property type="molecule type" value="Genomic_DNA"/>
</dbReference>
<evidence type="ECO:0000256" key="2">
    <source>
        <dbReference type="ARBA" id="ARBA00022759"/>
    </source>
</evidence>
<feature type="region of interest" description="Disordered" evidence="6">
    <location>
        <begin position="1"/>
        <end position="21"/>
    </location>
</feature>
<proteinExistence type="predicted"/>
<keyword evidence="4" id="KW-0378">Hydrolase</keyword>
<keyword evidence="2 7" id="KW-0255">Endonuclease</keyword>
<keyword evidence="3" id="KW-0227">DNA damage</keyword>
<dbReference type="GO" id="GO:0006298">
    <property type="term" value="P:mismatch repair"/>
    <property type="evidence" value="ECO:0007669"/>
    <property type="project" value="InterPro"/>
</dbReference>